<sequence length="103" mass="11551">MGKAGEVRRTAVVQLNLGYPVCLLYPVLYLLLLLLYALRMDRAVGGGIRPTPDTVSKHVGFFWACGFMFGVCELGGLAGPAWYVDPQARWRERFLYGMEYATE</sequence>
<keyword evidence="1" id="KW-1133">Transmembrane helix</keyword>
<dbReference type="AlphaFoldDB" id="A0A0J6YFQ9"/>
<evidence type="ECO:0000313" key="2">
    <source>
        <dbReference type="EMBL" id="KMP05798.1"/>
    </source>
</evidence>
<organism evidence="2 3">
    <name type="scientific">Coccidioides immitis RMSCC 2394</name>
    <dbReference type="NCBI Taxonomy" id="404692"/>
    <lineage>
        <taxon>Eukaryota</taxon>
        <taxon>Fungi</taxon>
        <taxon>Dikarya</taxon>
        <taxon>Ascomycota</taxon>
        <taxon>Pezizomycotina</taxon>
        <taxon>Eurotiomycetes</taxon>
        <taxon>Eurotiomycetidae</taxon>
        <taxon>Onygenales</taxon>
        <taxon>Onygenaceae</taxon>
        <taxon>Coccidioides</taxon>
    </lineage>
</organism>
<keyword evidence="1" id="KW-0812">Transmembrane</keyword>
<accession>A0A0J6YFQ9</accession>
<reference evidence="3" key="1">
    <citation type="journal article" date="2010" name="Genome Res.">
        <title>Population genomic sequencing of Coccidioides fungi reveals recent hybridization and transposon control.</title>
        <authorList>
            <person name="Neafsey D.E."/>
            <person name="Barker B.M."/>
            <person name="Sharpton T.J."/>
            <person name="Stajich J.E."/>
            <person name="Park D.J."/>
            <person name="Whiston E."/>
            <person name="Hung C.-Y."/>
            <person name="McMahan C."/>
            <person name="White J."/>
            <person name="Sykes S."/>
            <person name="Heiman D."/>
            <person name="Young S."/>
            <person name="Zeng Q."/>
            <person name="Abouelleil A."/>
            <person name="Aftuck L."/>
            <person name="Bessette D."/>
            <person name="Brown A."/>
            <person name="FitzGerald M."/>
            <person name="Lui A."/>
            <person name="Macdonald J.P."/>
            <person name="Priest M."/>
            <person name="Orbach M.J."/>
            <person name="Galgiani J.N."/>
            <person name="Kirkland T.N."/>
            <person name="Cole G.T."/>
            <person name="Birren B.W."/>
            <person name="Henn M.R."/>
            <person name="Taylor J.W."/>
            <person name="Rounsley S.D."/>
        </authorList>
    </citation>
    <scope>NUCLEOTIDE SEQUENCE [LARGE SCALE GENOMIC DNA]</scope>
    <source>
        <strain evidence="3">RMSCC 2394</strain>
    </source>
</reference>
<evidence type="ECO:0000256" key="1">
    <source>
        <dbReference type="SAM" id="Phobius"/>
    </source>
</evidence>
<dbReference type="Proteomes" id="UP000054565">
    <property type="component" value="Unassembled WGS sequence"/>
</dbReference>
<gene>
    <name evidence="2" type="ORF">CIRG_05479</name>
</gene>
<dbReference type="EMBL" id="DS028095">
    <property type="protein sequence ID" value="KMP05798.1"/>
    <property type="molecule type" value="Genomic_DNA"/>
</dbReference>
<evidence type="ECO:0000313" key="3">
    <source>
        <dbReference type="Proteomes" id="UP000054565"/>
    </source>
</evidence>
<protein>
    <submittedName>
        <fullName evidence="2">Uncharacterized protein</fullName>
    </submittedName>
</protein>
<name>A0A0J6YFQ9_COCIT</name>
<proteinExistence type="predicted"/>
<feature type="transmembrane region" description="Helical" evidence="1">
    <location>
        <begin position="17"/>
        <end position="38"/>
    </location>
</feature>
<keyword evidence="1" id="KW-0472">Membrane</keyword>
<feature type="transmembrane region" description="Helical" evidence="1">
    <location>
        <begin position="59"/>
        <end position="83"/>
    </location>
</feature>